<reference evidence="1 2" key="1">
    <citation type="journal article" date="2013" name="Genome Biol.">
        <title>Genome of Acanthamoeba castellanii highlights extensive lateral gene transfer and early evolution of tyrosine kinase signaling.</title>
        <authorList>
            <person name="Clarke M."/>
            <person name="Lohan A.J."/>
            <person name="Liu B."/>
            <person name="Lagkouvardos I."/>
            <person name="Roy S."/>
            <person name="Zafar N."/>
            <person name="Bertelli C."/>
            <person name="Schilde C."/>
            <person name="Kianianmomeni A."/>
            <person name="Burglin T.R."/>
            <person name="Frech C."/>
            <person name="Turcotte B."/>
            <person name="Kopec K.O."/>
            <person name="Synnott J.M."/>
            <person name="Choo C."/>
            <person name="Paponov I."/>
            <person name="Finkler A."/>
            <person name="Soon Heng Tan C."/>
            <person name="Hutchins A.P."/>
            <person name="Weinmeier T."/>
            <person name="Rattei T."/>
            <person name="Chu J.S."/>
            <person name="Gimenez G."/>
            <person name="Irimia M."/>
            <person name="Rigden D.J."/>
            <person name="Fitzpatrick D.A."/>
            <person name="Lorenzo-Morales J."/>
            <person name="Bateman A."/>
            <person name="Chiu C.H."/>
            <person name="Tang P."/>
            <person name="Hegemann P."/>
            <person name="Fromm H."/>
            <person name="Raoult D."/>
            <person name="Greub G."/>
            <person name="Miranda-Saavedra D."/>
            <person name="Chen N."/>
            <person name="Nash P."/>
            <person name="Ginger M.L."/>
            <person name="Horn M."/>
            <person name="Schaap P."/>
            <person name="Caler L."/>
            <person name="Loftus B."/>
        </authorList>
    </citation>
    <scope>NUCLEOTIDE SEQUENCE [LARGE SCALE GENOMIC DNA]</scope>
    <source>
        <strain evidence="1 2">Neff</strain>
    </source>
</reference>
<dbReference type="PANTHER" id="PTHR15460:SF3">
    <property type="entry name" value="PEROXISOMAL MEMBRANE PROTEIN 4"/>
    <property type="match status" value="1"/>
</dbReference>
<dbReference type="OrthoDB" id="39659at2759"/>
<proteinExistence type="predicted"/>
<dbReference type="AlphaFoldDB" id="L8H2D6"/>
<accession>L8H2D6</accession>
<protein>
    <submittedName>
        <fullName evidence="1">Uncharacterized protein</fullName>
    </submittedName>
</protein>
<organism evidence="1 2">
    <name type="scientific">Acanthamoeba castellanii (strain ATCC 30010 / Neff)</name>
    <dbReference type="NCBI Taxonomy" id="1257118"/>
    <lineage>
        <taxon>Eukaryota</taxon>
        <taxon>Amoebozoa</taxon>
        <taxon>Discosea</taxon>
        <taxon>Longamoebia</taxon>
        <taxon>Centramoebida</taxon>
        <taxon>Acanthamoebidae</taxon>
        <taxon>Acanthamoeba</taxon>
    </lineage>
</organism>
<keyword evidence="2" id="KW-1185">Reference proteome</keyword>
<dbReference type="STRING" id="1257118.L8H2D6"/>
<evidence type="ECO:0000313" key="2">
    <source>
        <dbReference type="Proteomes" id="UP000011083"/>
    </source>
</evidence>
<dbReference type="TCDB" id="1.B.69.1.3">
    <property type="family name" value="the peroxysomal membrane porin 4 (pxmp4) family"/>
</dbReference>
<dbReference type="RefSeq" id="XP_004341726.1">
    <property type="nucleotide sequence ID" value="XM_004341678.1"/>
</dbReference>
<dbReference type="GO" id="GO:0005778">
    <property type="term" value="C:peroxisomal membrane"/>
    <property type="evidence" value="ECO:0007669"/>
    <property type="project" value="TreeGrafter"/>
</dbReference>
<sequence>MGARIRLPYVIQAFVYALLYRESSYRNRLVFTMKQLVQHGKNLGMFVGIYKAICYILRRMGVDGGLECWIAGFGDSKGLSGSVNNQIVLYLFARGIYGLLVSGVRRGVIPQTLDVRSERGFRIFAGFSLALILYLTEYEPDTLNPSFMATMNNLYYDSETLPQPLLPAKRFVPFAALATLSLLSPLFPSLTLESMLGRILRFVGIEASPSSPPPSK</sequence>
<dbReference type="InterPro" id="IPR019531">
    <property type="entry name" value="Pmp4"/>
</dbReference>
<evidence type="ECO:0000313" key="1">
    <source>
        <dbReference type="EMBL" id="ELR19634.1"/>
    </source>
</evidence>
<dbReference type="VEuPathDB" id="AmoebaDB:ACA1_198550"/>
<dbReference type="PANTHER" id="PTHR15460">
    <property type="entry name" value="PEROXISOMAL MEMBRANE PROTEIN 4"/>
    <property type="match status" value="1"/>
</dbReference>
<dbReference type="GeneID" id="14920458"/>
<dbReference type="EMBL" id="KB007932">
    <property type="protein sequence ID" value="ELR19634.1"/>
    <property type="molecule type" value="Genomic_DNA"/>
</dbReference>
<dbReference type="KEGG" id="acan:ACA1_198550"/>
<gene>
    <name evidence="1" type="ORF">ACA1_198550</name>
</gene>
<dbReference type="Proteomes" id="UP000011083">
    <property type="component" value="Unassembled WGS sequence"/>
</dbReference>
<name>L8H2D6_ACACF</name>